<dbReference type="GO" id="GO:0016712">
    <property type="term" value="F:oxidoreductase activity, acting on paired donors, with incorporation or reduction of molecular oxygen, reduced flavin or flavoprotein as one donor, and incorporation of one atom of oxygen"/>
    <property type="evidence" value="ECO:0000318"/>
    <property type="project" value="GO_Central"/>
</dbReference>
<dbReference type="InterPro" id="IPR002401">
    <property type="entry name" value="Cyt_P450_E_grp-I"/>
</dbReference>
<dbReference type="Gene3D" id="1.10.630.10">
    <property type="entry name" value="Cytochrome P450"/>
    <property type="match status" value="1"/>
</dbReference>
<name>F0ZNN7_DICPU</name>
<proteinExistence type="inferred from homology"/>
<feature type="binding site" description="axial binding residue" evidence="5">
    <location>
        <position position="361"/>
    </location>
    <ligand>
        <name>heme</name>
        <dbReference type="ChEBI" id="CHEBI:30413"/>
    </ligand>
    <ligandPart>
        <name>Fe</name>
        <dbReference type="ChEBI" id="CHEBI:18248"/>
    </ligandPart>
</feature>
<gene>
    <name evidence="6" type="ORF">DICPUDRAFT_92221</name>
</gene>
<protein>
    <recommendedName>
        <fullName evidence="8">Cytochrome P450 family protein</fullName>
    </recommendedName>
</protein>
<evidence type="ECO:0008006" key="8">
    <source>
        <dbReference type="Google" id="ProtNLM"/>
    </source>
</evidence>
<dbReference type="eggNOG" id="KOG0156">
    <property type="taxonomic scope" value="Eukaryota"/>
</dbReference>
<organism evidence="6 7">
    <name type="scientific">Dictyostelium purpureum</name>
    <name type="common">Slime mold</name>
    <dbReference type="NCBI Taxonomy" id="5786"/>
    <lineage>
        <taxon>Eukaryota</taxon>
        <taxon>Amoebozoa</taxon>
        <taxon>Evosea</taxon>
        <taxon>Eumycetozoa</taxon>
        <taxon>Dictyostelia</taxon>
        <taxon>Dictyosteliales</taxon>
        <taxon>Dictyosteliaceae</taxon>
        <taxon>Dictyostelium</taxon>
    </lineage>
</organism>
<dbReference type="AlphaFoldDB" id="F0ZNN7"/>
<dbReference type="SUPFAM" id="SSF48264">
    <property type="entry name" value="Cytochrome P450"/>
    <property type="match status" value="1"/>
</dbReference>
<dbReference type="Pfam" id="PF00067">
    <property type="entry name" value="p450"/>
    <property type="match status" value="1"/>
</dbReference>
<comment type="subcellular location">
    <subcellularLocation>
        <location evidence="1">Membrane</location>
        <topology evidence="1">Single-pass membrane protein</topology>
    </subcellularLocation>
</comment>
<dbReference type="VEuPathDB" id="AmoebaDB:DICPUDRAFT_92221"/>
<dbReference type="PANTHER" id="PTHR24300">
    <property type="entry name" value="CYTOCHROME P450 508A4-RELATED"/>
    <property type="match status" value="1"/>
</dbReference>
<dbReference type="KEGG" id="dpp:DICPUDRAFT_92221"/>
<keyword evidence="4 5" id="KW-0408">Iron</keyword>
<dbReference type="Proteomes" id="UP000001064">
    <property type="component" value="Unassembled WGS sequence"/>
</dbReference>
<keyword evidence="3 5" id="KW-0479">Metal-binding</keyword>
<dbReference type="STRING" id="5786.F0ZNN7"/>
<evidence type="ECO:0000256" key="2">
    <source>
        <dbReference type="ARBA" id="ARBA00010617"/>
    </source>
</evidence>
<keyword evidence="5" id="KW-0349">Heme</keyword>
<dbReference type="InParanoid" id="F0ZNN7"/>
<dbReference type="GO" id="GO:0005506">
    <property type="term" value="F:iron ion binding"/>
    <property type="evidence" value="ECO:0007669"/>
    <property type="project" value="InterPro"/>
</dbReference>
<evidence type="ECO:0000313" key="6">
    <source>
        <dbReference type="EMBL" id="EGC34452.1"/>
    </source>
</evidence>
<dbReference type="EMBL" id="GL871097">
    <property type="protein sequence ID" value="EGC34452.1"/>
    <property type="molecule type" value="Genomic_DNA"/>
</dbReference>
<dbReference type="PANTHER" id="PTHR24300:SF88">
    <property type="entry name" value="CYTOCHROME P450 518A1-RELATED"/>
    <property type="match status" value="1"/>
</dbReference>
<evidence type="ECO:0000256" key="3">
    <source>
        <dbReference type="ARBA" id="ARBA00022723"/>
    </source>
</evidence>
<dbReference type="InterPro" id="IPR001128">
    <property type="entry name" value="Cyt_P450"/>
</dbReference>
<comment type="similarity">
    <text evidence="2">Belongs to the cytochrome P450 family.</text>
</comment>
<accession>F0ZNN7</accession>
<sequence>MDQYMCLLLHPDSARDFLVKNGDNFLNRPIIYTNQVLSHNFSGLSQARDKRWEATRNTFSSLSTNVLLRKKTYYVEEKIKETINHFANHQIGNKIKSWKFTKPLIMNIFYEYFQISEPFEQTMVDPECWELIEGLFDFVSKAQGKPLLNSNVFGLFIGLYHKLSDLKILKKSYSVIKKKLVDPHMDSIDRNAPRDTIDELILLNESYPKEQQFEHNVIAPIFDFLNAGLNSTSILMEWFLLIMANHPEVQEKIYEELSTINKSFISTKNRYKDTPYLNSVINEVIRYRLGTSTAPRETKEDIEIGGIFIPKGSRVAILTSSIFMDEDYWENPQQFIADRFIGEPKGHMERLLLYSVGKRQCVGKNLANDINYLFCSNMILNFKIKSSTNTIIDDTPIFKLNSLPISHKIILEKR</sequence>
<dbReference type="InterPro" id="IPR050182">
    <property type="entry name" value="Cytochrome_P450_fam2"/>
</dbReference>
<keyword evidence="7" id="KW-1185">Reference proteome</keyword>
<evidence type="ECO:0000313" key="7">
    <source>
        <dbReference type="Proteomes" id="UP000001064"/>
    </source>
</evidence>
<dbReference type="GeneID" id="10499786"/>
<evidence type="ECO:0000256" key="5">
    <source>
        <dbReference type="PIRSR" id="PIRSR602401-1"/>
    </source>
</evidence>
<evidence type="ECO:0000256" key="1">
    <source>
        <dbReference type="ARBA" id="ARBA00004167"/>
    </source>
</evidence>
<dbReference type="PRINTS" id="PR00463">
    <property type="entry name" value="EP450I"/>
</dbReference>
<comment type="cofactor">
    <cofactor evidence="5">
        <name>heme</name>
        <dbReference type="ChEBI" id="CHEBI:30413"/>
    </cofactor>
</comment>
<reference evidence="7" key="1">
    <citation type="journal article" date="2011" name="Genome Biol.">
        <title>Comparative genomics of the social amoebae Dictyostelium discoideum and Dictyostelium purpureum.</title>
        <authorList>
            <consortium name="US DOE Joint Genome Institute (JGI-PGF)"/>
            <person name="Sucgang R."/>
            <person name="Kuo A."/>
            <person name="Tian X."/>
            <person name="Salerno W."/>
            <person name="Parikh A."/>
            <person name="Feasley C.L."/>
            <person name="Dalin E."/>
            <person name="Tu H."/>
            <person name="Huang E."/>
            <person name="Barry K."/>
            <person name="Lindquist E."/>
            <person name="Shapiro H."/>
            <person name="Bruce D."/>
            <person name="Schmutz J."/>
            <person name="Salamov A."/>
            <person name="Fey P."/>
            <person name="Gaudet P."/>
            <person name="Anjard C."/>
            <person name="Babu M.M."/>
            <person name="Basu S."/>
            <person name="Bushmanova Y."/>
            <person name="van der Wel H."/>
            <person name="Katoh-Kurasawa M."/>
            <person name="Dinh C."/>
            <person name="Coutinho P.M."/>
            <person name="Saito T."/>
            <person name="Elias M."/>
            <person name="Schaap P."/>
            <person name="Kay R.R."/>
            <person name="Henrissat B."/>
            <person name="Eichinger L."/>
            <person name="Rivero F."/>
            <person name="Putnam N.H."/>
            <person name="West C.M."/>
            <person name="Loomis W.F."/>
            <person name="Chisholm R.L."/>
            <person name="Shaulsky G."/>
            <person name="Strassmann J.E."/>
            <person name="Queller D.C."/>
            <person name="Kuspa A."/>
            <person name="Grigoriev I.V."/>
        </authorList>
    </citation>
    <scope>NUCLEOTIDE SEQUENCE [LARGE SCALE GENOMIC DNA]</scope>
    <source>
        <strain evidence="7">QSDP1</strain>
    </source>
</reference>
<dbReference type="RefSeq" id="XP_003289037.1">
    <property type="nucleotide sequence ID" value="XM_003288989.1"/>
</dbReference>
<dbReference type="OrthoDB" id="1055148at2759"/>
<dbReference type="GO" id="GO:0020037">
    <property type="term" value="F:heme binding"/>
    <property type="evidence" value="ECO:0000318"/>
    <property type="project" value="GO_Central"/>
</dbReference>
<dbReference type="PRINTS" id="PR00385">
    <property type="entry name" value="P450"/>
</dbReference>
<evidence type="ECO:0000256" key="4">
    <source>
        <dbReference type="ARBA" id="ARBA00023004"/>
    </source>
</evidence>
<dbReference type="GO" id="GO:0016020">
    <property type="term" value="C:membrane"/>
    <property type="evidence" value="ECO:0007669"/>
    <property type="project" value="UniProtKB-SubCell"/>
</dbReference>
<dbReference type="InterPro" id="IPR036396">
    <property type="entry name" value="Cyt_P450_sf"/>
</dbReference>